<dbReference type="Proteomes" id="UP000287746">
    <property type="component" value="Unassembled WGS sequence"/>
</dbReference>
<proteinExistence type="predicted"/>
<evidence type="ECO:0000256" key="1">
    <source>
        <dbReference type="SAM" id="Phobius"/>
    </source>
</evidence>
<organism evidence="2 5">
    <name type="scientific">Sphingomonas koreensis</name>
    <dbReference type="NCBI Taxonomy" id="93064"/>
    <lineage>
        <taxon>Bacteria</taxon>
        <taxon>Pseudomonadati</taxon>
        <taxon>Pseudomonadota</taxon>
        <taxon>Alphaproteobacteria</taxon>
        <taxon>Sphingomonadales</taxon>
        <taxon>Sphingomonadaceae</taxon>
        <taxon>Sphingomonas</taxon>
    </lineage>
</organism>
<keyword evidence="1" id="KW-0812">Transmembrane</keyword>
<dbReference type="Proteomes" id="UP000286681">
    <property type="component" value="Unassembled WGS sequence"/>
</dbReference>
<evidence type="ECO:0000313" key="2">
    <source>
        <dbReference type="EMBL" id="APR54943.1"/>
    </source>
</evidence>
<feature type="transmembrane region" description="Helical" evidence="1">
    <location>
        <begin position="44"/>
        <end position="63"/>
    </location>
</feature>
<dbReference type="AlphaFoldDB" id="A0A1L6JGB0"/>
<evidence type="ECO:0000313" key="3">
    <source>
        <dbReference type="EMBL" id="RSV01889.1"/>
    </source>
</evidence>
<dbReference type="EMBL" id="QQWO01000011">
    <property type="protein sequence ID" value="RSV01889.1"/>
    <property type="molecule type" value="Genomic_DNA"/>
</dbReference>
<dbReference type="EMBL" id="CP018820">
    <property type="protein sequence ID" value="APR54943.1"/>
    <property type="molecule type" value="Genomic_DNA"/>
</dbReference>
<evidence type="ECO:0000313" key="5">
    <source>
        <dbReference type="Proteomes" id="UP000185161"/>
    </source>
</evidence>
<reference evidence="5" key="2">
    <citation type="submission" date="2016-12" db="EMBL/GenBank/DDBJ databases">
        <title>Whole genome sequencing of Sphingomonas sp. ABOJV.</title>
        <authorList>
            <person name="Conlan S."/>
            <person name="Thomas P.J."/>
            <person name="Mullikin J."/>
            <person name="Palmore T.N."/>
            <person name="Frank K.M."/>
            <person name="Segre J.A."/>
        </authorList>
    </citation>
    <scope>NUCLEOTIDE SEQUENCE [LARGE SCALE GENOMIC DNA]</scope>
    <source>
        <strain evidence="5">ABOJV</strain>
    </source>
</reference>
<evidence type="ECO:0000313" key="4">
    <source>
        <dbReference type="EMBL" id="RSY77554.1"/>
    </source>
</evidence>
<evidence type="ECO:0000313" key="7">
    <source>
        <dbReference type="Proteomes" id="UP000287746"/>
    </source>
</evidence>
<reference evidence="2" key="1">
    <citation type="submission" date="2016-12" db="EMBL/GenBank/DDBJ databases">
        <title>Whole genome sequencing of Sphingomonas koreensis.</title>
        <authorList>
            <person name="Conlan S."/>
            <person name="Thomas P.J."/>
            <person name="Mullikin J."/>
            <person name="Palmore T.N."/>
            <person name="Frank K.M."/>
            <person name="Segre J.A."/>
        </authorList>
    </citation>
    <scope>NUCLEOTIDE SEQUENCE</scope>
    <source>
        <strain evidence="2">ABOJV</strain>
    </source>
</reference>
<accession>A0A1L6JGB0</accession>
<dbReference type="Proteomes" id="UP000185161">
    <property type="component" value="Chromosome"/>
</dbReference>
<protein>
    <submittedName>
        <fullName evidence="2">Uncharacterized protein</fullName>
    </submittedName>
</protein>
<sequence length="65" mass="6803">MQGSLLAPLWIVAGAFAALAAGSGLADWRRSKRSDLDRVGWMPWTLIQILAVLGAVVTAALAIKG</sequence>
<keyword evidence="5" id="KW-1185">Reference proteome</keyword>
<reference evidence="6 7" key="3">
    <citation type="submission" date="2018-07" db="EMBL/GenBank/DDBJ databases">
        <title>Genomic and Epidemiologic Investigation of an Indolent Hospital Outbreak.</title>
        <authorList>
            <person name="Johnson R.C."/>
            <person name="Deming C."/>
            <person name="Conlan S."/>
            <person name="Zellmer C.J."/>
            <person name="Michelin A.V."/>
            <person name="Lee-Lin S."/>
            <person name="Thomas P.J."/>
            <person name="Park M."/>
            <person name="Weingarten R.A."/>
            <person name="Less J."/>
            <person name="Dekker J.P."/>
            <person name="Frank K.M."/>
            <person name="Musser K.A."/>
            <person name="Mcquiston J.R."/>
            <person name="Henderson D.K."/>
            <person name="Lau A.F."/>
            <person name="Palmore T.N."/>
            <person name="Segre J.A."/>
        </authorList>
    </citation>
    <scope>NUCLEOTIDE SEQUENCE [LARGE SCALE GENOMIC DNA]</scope>
    <source>
        <strain evidence="4 7">SK-CDC1_0717</strain>
        <strain evidence="3 6">SK-NIH.Env10_0317</strain>
    </source>
</reference>
<evidence type="ECO:0000313" key="6">
    <source>
        <dbReference type="Proteomes" id="UP000286681"/>
    </source>
</evidence>
<dbReference type="EMBL" id="QQYZ01000030">
    <property type="protein sequence ID" value="RSY77554.1"/>
    <property type="molecule type" value="Genomic_DNA"/>
</dbReference>
<gene>
    <name evidence="2" type="ORF">BRX40_09910</name>
    <name evidence="3" type="ORF">CA257_14180</name>
    <name evidence="4" type="ORF">DAH66_20205</name>
</gene>
<name>A0A1L6JGB0_9SPHN</name>
<keyword evidence="1" id="KW-0472">Membrane</keyword>
<dbReference type="KEGG" id="skr:BRX40_09910"/>
<keyword evidence="1" id="KW-1133">Transmembrane helix</keyword>